<dbReference type="SUPFAM" id="SSF53448">
    <property type="entry name" value="Nucleotide-diphospho-sugar transferases"/>
    <property type="match status" value="1"/>
</dbReference>
<evidence type="ECO:0000256" key="2">
    <source>
        <dbReference type="ARBA" id="ARBA00022676"/>
    </source>
</evidence>
<organism evidence="5 6">
    <name type="scientific">Kribbella sancticallisti</name>
    <dbReference type="NCBI Taxonomy" id="460087"/>
    <lineage>
        <taxon>Bacteria</taxon>
        <taxon>Bacillati</taxon>
        <taxon>Actinomycetota</taxon>
        <taxon>Actinomycetes</taxon>
        <taxon>Propionibacteriales</taxon>
        <taxon>Kribbellaceae</taxon>
        <taxon>Kribbella</taxon>
    </lineage>
</organism>
<name>A0ABN2DDG8_9ACTN</name>
<evidence type="ECO:0000256" key="3">
    <source>
        <dbReference type="ARBA" id="ARBA00022679"/>
    </source>
</evidence>
<dbReference type="EMBL" id="BAAAOS010000019">
    <property type="protein sequence ID" value="GAA1575459.1"/>
    <property type="molecule type" value="Genomic_DNA"/>
</dbReference>
<dbReference type="Pfam" id="PF00535">
    <property type="entry name" value="Glycos_transf_2"/>
    <property type="match status" value="1"/>
</dbReference>
<evidence type="ECO:0000313" key="5">
    <source>
        <dbReference type="EMBL" id="GAA1575459.1"/>
    </source>
</evidence>
<protein>
    <recommendedName>
        <fullName evidence="4">Glycosyltransferase 2-like domain-containing protein</fullName>
    </recommendedName>
</protein>
<dbReference type="Gene3D" id="3.90.550.10">
    <property type="entry name" value="Spore Coat Polysaccharide Biosynthesis Protein SpsA, Chain A"/>
    <property type="match status" value="1"/>
</dbReference>
<gene>
    <name evidence="5" type="ORF">GCM10009789_31090</name>
</gene>
<dbReference type="InterPro" id="IPR029044">
    <property type="entry name" value="Nucleotide-diphossugar_trans"/>
</dbReference>
<dbReference type="Proteomes" id="UP001500393">
    <property type="component" value="Unassembled WGS sequence"/>
</dbReference>
<comment type="similarity">
    <text evidence="1">Belongs to the glycosyltransferase 2 family.</text>
</comment>
<dbReference type="InterPro" id="IPR001173">
    <property type="entry name" value="Glyco_trans_2-like"/>
</dbReference>
<reference evidence="5 6" key="1">
    <citation type="journal article" date="2019" name="Int. J. Syst. Evol. Microbiol.">
        <title>The Global Catalogue of Microorganisms (GCM) 10K type strain sequencing project: providing services to taxonomists for standard genome sequencing and annotation.</title>
        <authorList>
            <consortium name="The Broad Institute Genomics Platform"/>
            <consortium name="The Broad Institute Genome Sequencing Center for Infectious Disease"/>
            <person name="Wu L."/>
            <person name="Ma J."/>
        </authorList>
    </citation>
    <scope>NUCLEOTIDE SEQUENCE [LARGE SCALE GENOMIC DNA]</scope>
    <source>
        <strain evidence="5 6">JCM 14969</strain>
    </source>
</reference>
<dbReference type="PANTHER" id="PTHR43685:SF5">
    <property type="entry name" value="GLYCOSYLTRANSFERASE EPSE-RELATED"/>
    <property type="match status" value="1"/>
</dbReference>
<feature type="domain" description="Glycosyltransferase 2-like" evidence="4">
    <location>
        <begin position="14"/>
        <end position="116"/>
    </location>
</feature>
<comment type="caution">
    <text evidence="5">The sequence shown here is derived from an EMBL/GenBank/DDBJ whole genome shotgun (WGS) entry which is preliminary data.</text>
</comment>
<evidence type="ECO:0000256" key="1">
    <source>
        <dbReference type="ARBA" id="ARBA00006739"/>
    </source>
</evidence>
<sequence length="129" mass="14012">MTLTQQVTTVVVSRNRRAELLRSLAYHDDPVILIDNGSDDSTAEAVARLHPEVRVVRLTRNRGAPARNVGVRLAATPYVAFADDDSWWAAEALAEATRLLAGNPQLGLVAARILLGDANLEDPLCRIMA</sequence>
<dbReference type="RefSeq" id="WP_344214296.1">
    <property type="nucleotide sequence ID" value="NZ_BAAAOS010000019.1"/>
</dbReference>
<dbReference type="InterPro" id="IPR050834">
    <property type="entry name" value="Glycosyltransf_2"/>
</dbReference>
<evidence type="ECO:0000259" key="4">
    <source>
        <dbReference type="Pfam" id="PF00535"/>
    </source>
</evidence>
<keyword evidence="6" id="KW-1185">Reference proteome</keyword>
<keyword evidence="2" id="KW-0328">Glycosyltransferase</keyword>
<dbReference type="PANTHER" id="PTHR43685">
    <property type="entry name" value="GLYCOSYLTRANSFERASE"/>
    <property type="match status" value="1"/>
</dbReference>
<evidence type="ECO:0000313" key="6">
    <source>
        <dbReference type="Proteomes" id="UP001500393"/>
    </source>
</evidence>
<keyword evidence="3" id="KW-0808">Transferase</keyword>
<accession>A0ABN2DDG8</accession>
<proteinExistence type="inferred from homology"/>